<dbReference type="GO" id="GO:0019805">
    <property type="term" value="P:quinolinate biosynthetic process"/>
    <property type="evidence" value="ECO:0007669"/>
    <property type="project" value="UniProtKB-UniRule"/>
</dbReference>
<dbReference type="GO" id="GO:0043420">
    <property type="term" value="P:anthranilate metabolic process"/>
    <property type="evidence" value="ECO:0007669"/>
    <property type="project" value="TreeGrafter"/>
</dbReference>
<comment type="catalytic activity">
    <reaction evidence="6">
        <text>3-hydroxy-L-kynurenine + H2O = 3-hydroxyanthranilate + L-alanine + H(+)</text>
        <dbReference type="Rhea" id="RHEA:25143"/>
        <dbReference type="ChEBI" id="CHEBI:15377"/>
        <dbReference type="ChEBI" id="CHEBI:15378"/>
        <dbReference type="ChEBI" id="CHEBI:36559"/>
        <dbReference type="ChEBI" id="CHEBI:57972"/>
        <dbReference type="ChEBI" id="CHEBI:58125"/>
        <dbReference type="EC" id="3.7.1.3"/>
    </reaction>
</comment>
<keyword evidence="3 4" id="KW-0663">Pyridoxal phosphate</keyword>
<keyword evidence="1 4" id="KW-0662">Pyridine nucleotide biosynthesis</keyword>
<comment type="similarity">
    <text evidence="4 6">Belongs to the kynureninase family.</text>
</comment>
<feature type="binding site" evidence="4">
    <location>
        <position position="293"/>
    </location>
    <ligand>
        <name>pyridoxal 5'-phosphate</name>
        <dbReference type="ChEBI" id="CHEBI:597326"/>
    </ligand>
</feature>
<dbReference type="GO" id="GO:0005737">
    <property type="term" value="C:cytoplasm"/>
    <property type="evidence" value="ECO:0007669"/>
    <property type="project" value="UniProtKB-UniRule"/>
</dbReference>
<evidence type="ECO:0000259" key="7">
    <source>
        <dbReference type="Pfam" id="PF00155"/>
    </source>
</evidence>
<dbReference type="InterPro" id="IPR015422">
    <property type="entry name" value="PyrdxlP-dep_Trfase_small"/>
</dbReference>
<feature type="binding site" evidence="4">
    <location>
        <position position="214"/>
    </location>
    <ligand>
        <name>pyridoxal 5'-phosphate</name>
        <dbReference type="ChEBI" id="CHEBI:597326"/>
    </ligand>
</feature>
<dbReference type="SUPFAM" id="SSF53383">
    <property type="entry name" value="PLP-dependent transferases"/>
    <property type="match status" value="1"/>
</dbReference>
<comment type="caution">
    <text evidence="4">Lacks conserved residue(s) required for the propagation of feature annotation.</text>
</comment>
<comment type="pathway">
    <text evidence="4 6">Amino-acid degradation; L-kynurenine degradation; L-alanine and anthranilate from L-kynurenine: step 1/1.</text>
</comment>
<evidence type="ECO:0000256" key="5">
    <source>
        <dbReference type="NCBIfam" id="TIGR01814"/>
    </source>
</evidence>
<dbReference type="GO" id="GO:0030429">
    <property type="term" value="F:kynureninase activity"/>
    <property type="evidence" value="ECO:0007669"/>
    <property type="project" value="UniProtKB-UniRule"/>
</dbReference>
<feature type="modified residue" description="N6-(pyridoxal phosphate)lysine" evidence="4">
    <location>
        <position position="237"/>
    </location>
</feature>
<dbReference type="PIRSF" id="PIRSF038800">
    <property type="entry name" value="KYNU"/>
    <property type="match status" value="1"/>
</dbReference>
<dbReference type="Gene3D" id="3.40.640.10">
    <property type="entry name" value="Type I PLP-dependent aspartate aminotransferase-like (Major domain)"/>
    <property type="match status" value="1"/>
</dbReference>
<feature type="binding site" evidence="4">
    <location>
        <position position="102"/>
    </location>
    <ligand>
        <name>pyridoxal 5'-phosphate</name>
        <dbReference type="ChEBI" id="CHEBI:597326"/>
    </ligand>
</feature>
<name>A0A285U8M9_9BACL</name>
<evidence type="ECO:0000256" key="2">
    <source>
        <dbReference type="ARBA" id="ARBA00022801"/>
    </source>
</evidence>
<evidence type="ECO:0000256" key="3">
    <source>
        <dbReference type="ARBA" id="ARBA00022898"/>
    </source>
</evidence>
<dbReference type="Gene3D" id="3.90.1150.10">
    <property type="entry name" value="Aspartate Aminotransferase, domain 1"/>
    <property type="match status" value="1"/>
</dbReference>
<sequence>MTLNLLTRNYAEQLDQQDQLNSFKNEFYIRDGVYYMDGNSLGLLSKRSEQTLLSLLNSWKEHGIDGWTKGEYPWFYLSEKLGEMCAPLVGAKAEEVIMTGSTTSNLHQLLATFYSPKEGKTKILADELNFPSDLYAIQSQIRLHGFETDEHLILVKSEDGHTLAEDRIIEAMNDEVAVIVLPSILYRSGQILDMKKLTEAAHQKGIIIGFDLCHSVGAIPHSLHDIGVDFAFWCNYKHLNGGPGAVAGLFVHEKHLGKTPGLLGWFGSDKTKQFDLDIEMTPATTAGAYQLGTPHVLSLAPLYGSLELFNEAGIDAIREKSIKLTNYMMELIETEVSDYGFTFGNPSDDVSRGGHIFLVHEEAARICKALKEEGVIPDFRAPNGIRLAPVALYTSYTDVWETVQILKSIMVENKYKRFENQRDVIA</sequence>
<dbReference type="HAMAP" id="MF_01970">
    <property type="entry name" value="Kynureninase"/>
    <property type="match status" value="1"/>
</dbReference>
<evidence type="ECO:0000313" key="8">
    <source>
        <dbReference type="EMBL" id="SOC38093.1"/>
    </source>
</evidence>
<dbReference type="UniPathway" id="UPA00334">
    <property type="reaction ID" value="UER00455"/>
</dbReference>
<comment type="subunit">
    <text evidence="4 6">Homodimer.</text>
</comment>
<feature type="binding site" evidence="4">
    <location>
        <position position="103"/>
    </location>
    <ligand>
        <name>pyridoxal 5'-phosphate</name>
        <dbReference type="ChEBI" id="CHEBI:597326"/>
    </ligand>
</feature>
<dbReference type="GO" id="GO:0009435">
    <property type="term" value="P:NAD+ biosynthetic process"/>
    <property type="evidence" value="ECO:0007669"/>
    <property type="project" value="UniProtKB-UniRule"/>
</dbReference>
<dbReference type="GO" id="GO:0030170">
    <property type="term" value="F:pyridoxal phosphate binding"/>
    <property type="evidence" value="ECO:0007669"/>
    <property type="project" value="UniProtKB-UniRule"/>
</dbReference>
<reference evidence="9" key="1">
    <citation type="submission" date="2017-08" db="EMBL/GenBank/DDBJ databases">
        <authorList>
            <person name="Varghese N."/>
            <person name="Submissions S."/>
        </authorList>
    </citation>
    <scope>NUCLEOTIDE SEQUENCE [LARGE SCALE GENOMIC DNA]</scope>
    <source>
        <strain evidence="9">JC23</strain>
    </source>
</reference>
<gene>
    <name evidence="4" type="primary">kynU</name>
    <name evidence="8" type="ORF">SAMN05877842_10416</name>
</gene>
<dbReference type="Pfam" id="PF00155">
    <property type="entry name" value="Aminotran_1_2"/>
    <property type="match status" value="1"/>
</dbReference>
<dbReference type="GO" id="GO:0019441">
    <property type="term" value="P:L-tryptophan catabolic process to kynurenine"/>
    <property type="evidence" value="ECO:0007669"/>
    <property type="project" value="TreeGrafter"/>
</dbReference>
<dbReference type="InterPro" id="IPR015421">
    <property type="entry name" value="PyrdxlP-dep_Trfase_major"/>
</dbReference>
<comment type="cofactor">
    <cofactor evidence="4 6">
        <name>pyridoxal 5'-phosphate</name>
        <dbReference type="ChEBI" id="CHEBI:597326"/>
    </cofactor>
</comment>
<dbReference type="InterPro" id="IPR015424">
    <property type="entry name" value="PyrdxlP-dep_Trfase"/>
</dbReference>
<accession>A0A285U8M9</accession>
<dbReference type="GO" id="GO:0097053">
    <property type="term" value="P:L-kynurenine catabolic process"/>
    <property type="evidence" value="ECO:0007669"/>
    <property type="project" value="UniProtKB-UniRule"/>
</dbReference>
<dbReference type="RefSeq" id="WP_097149023.1">
    <property type="nucleotide sequence ID" value="NZ_OBQC01000004.1"/>
</dbReference>
<dbReference type="PANTHER" id="PTHR14084">
    <property type="entry name" value="KYNURENINASE"/>
    <property type="match status" value="1"/>
</dbReference>
<feature type="binding site" evidence="4">
    <location>
        <begin position="130"/>
        <end position="133"/>
    </location>
    <ligand>
        <name>pyridoxal 5'-phosphate</name>
        <dbReference type="ChEBI" id="CHEBI:597326"/>
    </ligand>
</feature>
<keyword evidence="2 4" id="KW-0378">Hydrolase</keyword>
<feature type="binding site" evidence="4">
    <location>
        <position position="265"/>
    </location>
    <ligand>
        <name>pyridoxal 5'-phosphate</name>
        <dbReference type="ChEBI" id="CHEBI:597326"/>
    </ligand>
</feature>
<feature type="binding site" evidence="4">
    <location>
        <position position="211"/>
    </location>
    <ligand>
        <name>pyridoxal 5'-phosphate</name>
        <dbReference type="ChEBI" id="CHEBI:597326"/>
    </ligand>
</feature>
<organism evidence="8 9">
    <name type="scientific">Ureibacillus acetophenoni</name>
    <dbReference type="NCBI Taxonomy" id="614649"/>
    <lineage>
        <taxon>Bacteria</taxon>
        <taxon>Bacillati</taxon>
        <taxon>Bacillota</taxon>
        <taxon>Bacilli</taxon>
        <taxon>Bacillales</taxon>
        <taxon>Caryophanaceae</taxon>
        <taxon>Ureibacillus</taxon>
    </lineage>
</organism>
<dbReference type="OrthoDB" id="9812626at2"/>
<feature type="domain" description="Aminotransferase class I/classII large" evidence="7">
    <location>
        <begin position="68"/>
        <end position="220"/>
    </location>
</feature>
<dbReference type="InterPro" id="IPR004839">
    <property type="entry name" value="Aminotransferase_I/II_large"/>
</dbReference>
<dbReference type="AlphaFoldDB" id="A0A285U8M9"/>
<evidence type="ECO:0000256" key="6">
    <source>
        <dbReference type="PIRNR" id="PIRNR038800"/>
    </source>
</evidence>
<protein>
    <recommendedName>
        <fullName evidence="4 5">Kynureninase</fullName>
        <ecNumber evidence="4 5">3.7.1.3</ecNumber>
    </recommendedName>
    <alternativeName>
        <fullName evidence="4">L-kynurenine hydrolase</fullName>
    </alternativeName>
</protein>
<feature type="binding site" evidence="4">
    <location>
        <position position="236"/>
    </location>
    <ligand>
        <name>pyridoxal 5'-phosphate</name>
        <dbReference type="ChEBI" id="CHEBI:597326"/>
    </ligand>
</feature>
<comment type="pathway">
    <text evidence="4 6">Cofactor biosynthesis; NAD(+) biosynthesis; quinolinate from L-kynurenine: step 2/3.</text>
</comment>
<dbReference type="PANTHER" id="PTHR14084:SF0">
    <property type="entry name" value="KYNURENINASE"/>
    <property type="match status" value="1"/>
</dbReference>
<dbReference type="EC" id="3.7.1.3" evidence="4 5"/>
<keyword evidence="9" id="KW-1185">Reference proteome</keyword>
<dbReference type="Pfam" id="PF22580">
    <property type="entry name" value="KYNU_C"/>
    <property type="match status" value="1"/>
</dbReference>
<evidence type="ECO:0000256" key="1">
    <source>
        <dbReference type="ARBA" id="ARBA00022642"/>
    </source>
</evidence>
<dbReference type="Proteomes" id="UP000219252">
    <property type="component" value="Unassembled WGS sequence"/>
</dbReference>
<comment type="catalytic activity">
    <reaction evidence="4 6">
        <text>L-kynurenine + H2O = anthranilate + L-alanine + H(+)</text>
        <dbReference type="Rhea" id="RHEA:16813"/>
        <dbReference type="ChEBI" id="CHEBI:15377"/>
        <dbReference type="ChEBI" id="CHEBI:15378"/>
        <dbReference type="ChEBI" id="CHEBI:16567"/>
        <dbReference type="ChEBI" id="CHEBI:57959"/>
        <dbReference type="ChEBI" id="CHEBI:57972"/>
        <dbReference type="EC" id="3.7.1.3"/>
    </reaction>
</comment>
<comment type="function">
    <text evidence="4 6">Catalyzes the cleavage of L-kynurenine (L-Kyn) and L-3-hydroxykynurenine (L-3OHKyn) into anthranilic acid (AA) and 3-hydroxyanthranilic acid (3-OHAA), respectively.</text>
</comment>
<evidence type="ECO:0000256" key="4">
    <source>
        <dbReference type="HAMAP-Rule" id="MF_01970"/>
    </source>
</evidence>
<dbReference type="InterPro" id="IPR010111">
    <property type="entry name" value="Kynureninase"/>
</dbReference>
<evidence type="ECO:0000313" key="9">
    <source>
        <dbReference type="Proteomes" id="UP000219252"/>
    </source>
</evidence>
<dbReference type="NCBIfam" id="TIGR01814">
    <property type="entry name" value="kynureninase"/>
    <property type="match status" value="1"/>
</dbReference>
<dbReference type="EMBL" id="OBQC01000004">
    <property type="protein sequence ID" value="SOC38093.1"/>
    <property type="molecule type" value="Genomic_DNA"/>
</dbReference>
<dbReference type="UniPathway" id="UPA00253">
    <property type="reaction ID" value="UER00329"/>
</dbReference>
<proteinExistence type="inferred from homology"/>